<sequence length="113" mass="12567">MTDGKTPERHTIDDHMFGDFYAHDHDGDADHDHDDHAGHDHGDMDNSAVEEAIAELPEADQAATRAQKTCPVTNQLLGSMGTPYKLTVNDKEVFLCCQQCEAEIKANPEKYLQ</sequence>
<evidence type="ECO:0008006" key="3">
    <source>
        <dbReference type="Google" id="ProtNLM"/>
    </source>
</evidence>
<accession>A0A0F9CY17</accession>
<name>A0A0F9CY17_9ZZZZ</name>
<proteinExistence type="predicted"/>
<feature type="region of interest" description="Disordered" evidence="1">
    <location>
        <begin position="1"/>
        <end position="46"/>
    </location>
</feature>
<evidence type="ECO:0000256" key="1">
    <source>
        <dbReference type="SAM" id="MobiDB-lite"/>
    </source>
</evidence>
<comment type="caution">
    <text evidence="2">The sequence shown here is derived from an EMBL/GenBank/DDBJ whole genome shotgun (WGS) entry which is preliminary data.</text>
</comment>
<evidence type="ECO:0000313" key="2">
    <source>
        <dbReference type="EMBL" id="KKL54219.1"/>
    </source>
</evidence>
<reference evidence="2" key="1">
    <citation type="journal article" date="2015" name="Nature">
        <title>Complex archaea that bridge the gap between prokaryotes and eukaryotes.</title>
        <authorList>
            <person name="Spang A."/>
            <person name="Saw J.H."/>
            <person name="Jorgensen S.L."/>
            <person name="Zaremba-Niedzwiedzka K."/>
            <person name="Martijn J."/>
            <person name="Lind A.E."/>
            <person name="van Eijk R."/>
            <person name="Schleper C."/>
            <person name="Guy L."/>
            <person name="Ettema T.J."/>
        </authorList>
    </citation>
    <scope>NUCLEOTIDE SEQUENCE</scope>
</reference>
<organism evidence="2">
    <name type="scientific">marine sediment metagenome</name>
    <dbReference type="NCBI Taxonomy" id="412755"/>
    <lineage>
        <taxon>unclassified sequences</taxon>
        <taxon>metagenomes</taxon>
        <taxon>ecological metagenomes</taxon>
    </lineage>
</organism>
<protein>
    <recommendedName>
        <fullName evidence="3">TRASH domain-containing protein</fullName>
    </recommendedName>
</protein>
<gene>
    <name evidence="2" type="ORF">LCGC14_2267620</name>
</gene>
<feature type="compositionally biased region" description="Basic and acidic residues" evidence="1">
    <location>
        <begin position="1"/>
        <end position="44"/>
    </location>
</feature>
<dbReference type="EMBL" id="LAZR01031276">
    <property type="protein sequence ID" value="KKL54219.1"/>
    <property type="molecule type" value="Genomic_DNA"/>
</dbReference>
<dbReference type="AlphaFoldDB" id="A0A0F9CY17"/>